<proteinExistence type="predicted"/>
<gene>
    <name evidence="2" type="ORF">OG308_15040</name>
</gene>
<dbReference type="RefSeq" id="WP_364655993.1">
    <property type="nucleotide sequence ID" value="NZ_CP109527.1"/>
</dbReference>
<feature type="domain" description="MmyB-like transcription regulator ligand binding" evidence="1">
    <location>
        <begin position="59"/>
        <end position="221"/>
    </location>
</feature>
<evidence type="ECO:0000259" key="1">
    <source>
        <dbReference type="Pfam" id="PF17765"/>
    </source>
</evidence>
<dbReference type="PANTHER" id="PTHR35010:SF2">
    <property type="entry name" value="BLL4672 PROTEIN"/>
    <property type="match status" value="1"/>
</dbReference>
<dbReference type="Pfam" id="PF17765">
    <property type="entry name" value="MLTR_LBD"/>
    <property type="match status" value="1"/>
</dbReference>
<dbReference type="EMBL" id="CP109527">
    <property type="protein sequence ID" value="WTY39042.1"/>
    <property type="molecule type" value="Genomic_DNA"/>
</dbReference>
<organism evidence="2 3">
    <name type="scientific">Nocardia salmonicida</name>
    <dbReference type="NCBI Taxonomy" id="53431"/>
    <lineage>
        <taxon>Bacteria</taxon>
        <taxon>Bacillati</taxon>
        <taxon>Actinomycetota</taxon>
        <taxon>Actinomycetes</taxon>
        <taxon>Mycobacteriales</taxon>
        <taxon>Nocardiaceae</taxon>
        <taxon>Nocardia</taxon>
    </lineage>
</organism>
<reference evidence="2 3" key="1">
    <citation type="submission" date="2022-10" db="EMBL/GenBank/DDBJ databases">
        <title>The complete genomes of actinobacterial strains from the NBC collection.</title>
        <authorList>
            <person name="Joergensen T.S."/>
            <person name="Alvarez Arevalo M."/>
            <person name="Sterndorff E.B."/>
            <person name="Faurdal D."/>
            <person name="Vuksanovic O."/>
            <person name="Mourched A.-S."/>
            <person name="Charusanti P."/>
            <person name="Shaw S."/>
            <person name="Blin K."/>
            <person name="Weber T."/>
        </authorList>
    </citation>
    <scope>NUCLEOTIDE SEQUENCE [LARGE SCALE GENOMIC DNA]</scope>
    <source>
        <strain evidence="2 3">NBC_01413</strain>
    </source>
</reference>
<evidence type="ECO:0000313" key="2">
    <source>
        <dbReference type="EMBL" id="WTY39042.1"/>
    </source>
</evidence>
<evidence type="ECO:0000313" key="3">
    <source>
        <dbReference type="Proteomes" id="UP001621418"/>
    </source>
</evidence>
<dbReference type="Proteomes" id="UP001621418">
    <property type="component" value="Chromosome"/>
</dbReference>
<sequence>MSADYYIRLEQGRDRHPSDQIVAALARVFSLDDDGVAHLPELARPAPRRTRAARRPERVTPSLLRLMRTWSDTPTLVLGRHMDVLAATPLAVALNSCSAPGVNRVRMVFLDPEARNIFPDWPKIAAETVAGLRVSAGTDLDDPRLTELVGELSLKSEDFRRLWAKHEVRAKTAGQKRFTHPLVGELALSYETFPVNGAPGQTLVVYHAEPGSDAEQSLVLLAGLSVDRAPRHSSVTTG</sequence>
<dbReference type="PANTHER" id="PTHR35010">
    <property type="entry name" value="BLL4672 PROTEIN-RELATED"/>
    <property type="match status" value="1"/>
</dbReference>
<dbReference type="Gene3D" id="3.30.450.180">
    <property type="match status" value="1"/>
</dbReference>
<protein>
    <submittedName>
        <fullName evidence="2">Helix-turn-helix transcriptional regulator</fullName>
    </submittedName>
</protein>
<keyword evidence="3" id="KW-1185">Reference proteome</keyword>
<dbReference type="InterPro" id="IPR041413">
    <property type="entry name" value="MLTR_LBD"/>
</dbReference>
<accession>A0ABZ1NGA1</accession>
<name>A0ABZ1NGA1_9NOCA</name>